<dbReference type="Pfam" id="PF13677">
    <property type="entry name" value="MotB_plug"/>
    <property type="match status" value="1"/>
</dbReference>
<dbReference type="GeneID" id="54165511"/>
<comment type="caution">
    <text evidence="9">The sequence shown here is derived from an EMBL/GenBank/DDBJ whole genome shotgun (WGS) entry which is preliminary data.</text>
</comment>
<feature type="domain" description="OmpA-like" evidence="8">
    <location>
        <begin position="88"/>
        <end position="213"/>
    </location>
</feature>
<sequence length="213" mass="23921">MNRTRPKVELKDDNDWMMTYSDAITLLLAFFVLIVAVSQVNEGKLEELKDGWGKVVDTAAHLPMQELTADIQEIVEQKNLDSVVVTAVTDGIRIDLNSENLYDSGSASLKPEGKALISEFAEAMKEVDLNGRSIIVEGHSDDLPIHTKQFDSNWELSGARAIEVTKQLIKFNVDKSQLRAVAYADAQPRADKALPIEQQRQLNRRVVIYIKRN</sequence>
<dbReference type="CDD" id="cd07185">
    <property type="entry name" value="OmpA_C-like"/>
    <property type="match status" value="1"/>
</dbReference>
<dbReference type="InterPro" id="IPR050330">
    <property type="entry name" value="Bact_OuterMem_StrucFunc"/>
</dbReference>
<dbReference type="AlphaFoldDB" id="A0A6N3ZBQ0"/>
<evidence type="ECO:0000256" key="3">
    <source>
        <dbReference type="ARBA" id="ARBA00022475"/>
    </source>
</evidence>
<keyword evidence="6 7" id="KW-0472">Membrane</keyword>
<dbReference type="EMBL" id="WOBO01000027">
    <property type="protein sequence ID" value="MUK47493.1"/>
    <property type="molecule type" value="Genomic_DNA"/>
</dbReference>
<dbReference type="InterPro" id="IPR025713">
    <property type="entry name" value="MotB-like_N_dom"/>
</dbReference>
<comment type="similarity">
    <text evidence="2">Belongs to the MotB family.</text>
</comment>
<evidence type="ECO:0000313" key="10">
    <source>
        <dbReference type="Proteomes" id="UP000435323"/>
    </source>
</evidence>
<accession>A0A6N3ZBQ0</accession>
<evidence type="ECO:0000256" key="4">
    <source>
        <dbReference type="ARBA" id="ARBA00022692"/>
    </source>
</evidence>
<evidence type="ECO:0000256" key="2">
    <source>
        <dbReference type="ARBA" id="ARBA00008914"/>
    </source>
</evidence>
<dbReference type="PANTHER" id="PTHR30329">
    <property type="entry name" value="STATOR ELEMENT OF FLAGELLAR MOTOR COMPLEX"/>
    <property type="match status" value="1"/>
</dbReference>
<organism evidence="9 10">
    <name type="scientific">Aliivibrio fischeri</name>
    <name type="common">Vibrio fischeri</name>
    <dbReference type="NCBI Taxonomy" id="668"/>
    <lineage>
        <taxon>Bacteria</taxon>
        <taxon>Pseudomonadati</taxon>
        <taxon>Pseudomonadota</taxon>
        <taxon>Gammaproteobacteria</taxon>
        <taxon>Vibrionales</taxon>
        <taxon>Vibrionaceae</taxon>
        <taxon>Aliivibrio</taxon>
    </lineage>
</organism>
<proteinExistence type="inferred from homology"/>
<keyword evidence="3" id="KW-1003">Cell membrane</keyword>
<dbReference type="InterPro" id="IPR036737">
    <property type="entry name" value="OmpA-like_sf"/>
</dbReference>
<protein>
    <submittedName>
        <fullName evidence="9">OmpA family protein</fullName>
    </submittedName>
</protein>
<gene>
    <name evidence="9" type="ORF">GNP77_19290</name>
</gene>
<comment type="subcellular location">
    <subcellularLocation>
        <location evidence="1">Cell membrane</location>
        <topology evidence="1">Single-pass membrane protein</topology>
    </subcellularLocation>
</comment>
<dbReference type="Pfam" id="PF00691">
    <property type="entry name" value="OmpA"/>
    <property type="match status" value="1"/>
</dbReference>
<reference evidence="9 10" key="1">
    <citation type="submission" date="2019-11" db="EMBL/GenBank/DDBJ databases">
        <title>Using colonization assays and comparative genomics to discover symbiosis behaviors and factors in Vibrio fischeri.</title>
        <authorList>
            <person name="Bongrand C."/>
            <person name="Moriano-Gutierrez S."/>
            <person name="Arevalo P."/>
            <person name="Mcfall-Ngai M."/>
            <person name="Visick K."/>
            <person name="Polz M.F."/>
            <person name="Ruby E.G."/>
        </authorList>
    </citation>
    <scope>NUCLEOTIDE SEQUENCE [LARGE SCALE GENOMIC DNA]</scope>
    <source>
        <strain evidence="10">emors.3.2</strain>
    </source>
</reference>
<dbReference type="Gene3D" id="3.30.1330.60">
    <property type="entry name" value="OmpA-like domain"/>
    <property type="match status" value="1"/>
</dbReference>
<keyword evidence="4" id="KW-0812">Transmembrane</keyword>
<evidence type="ECO:0000256" key="6">
    <source>
        <dbReference type="ARBA" id="ARBA00023136"/>
    </source>
</evidence>
<name>A0A6N3ZBQ0_ALIFS</name>
<evidence type="ECO:0000313" key="9">
    <source>
        <dbReference type="EMBL" id="MUK47493.1"/>
    </source>
</evidence>
<evidence type="ECO:0000259" key="8">
    <source>
        <dbReference type="PROSITE" id="PS51123"/>
    </source>
</evidence>
<evidence type="ECO:0000256" key="1">
    <source>
        <dbReference type="ARBA" id="ARBA00004162"/>
    </source>
</evidence>
<dbReference type="Proteomes" id="UP000435323">
    <property type="component" value="Unassembled WGS sequence"/>
</dbReference>
<evidence type="ECO:0000256" key="7">
    <source>
        <dbReference type="PROSITE-ProRule" id="PRU00473"/>
    </source>
</evidence>
<dbReference type="InterPro" id="IPR006665">
    <property type="entry name" value="OmpA-like"/>
</dbReference>
<dbReference type="PANTHER" id="PTHR30329:SF21">
    <property type="entry name" value="LIPOPROTEIN YIAD-RELATED"/>
    <property type="match status" value="1"/>
</dbReference>
<keyword evidence="5" id="KW-1133">Transmembrane helix</keyword>
<evidence type="ECO:0000256" key="5">
    <source>
        <dbReference type="ARBA" id="ARBA00022989"/>
    </source>
</evidence>
<dbReference type="GO" id="GO:0005886">
    <property type="term" value="C:plasma membrane"/>
    <property type="evidence" value="ECO:0007669"/>
    <property type="project" value="UniProtKB-SubCell"/>
</dbReference>
<dbReference type="RefSeq" id="WP_011263084.1">
    <property type="nucleotide sequence ID" value="NZ_CAWMFT010000039.1"/>
</dbReference>
<dbReference type="PROSITE" id="PS51123">
    <property type="entry name" value="OMPA_2"/>
    <property type="match status" value="1"/>
</dbReference>
<dbReference type="SUPFAM" id="SSF103088">
    <property type="entry name" value="OmpA-like"/>
    <property type="match status" value="1"/>
</dbReference>